<dbReference type="EMBL" id="JBFTWV010000006">
    <property type="protein sequence ID" value="KAL2799875.1"/>
    <property type="molecule type" value="Genomic_DNA"/>
</dbReference>
<dbReference type="Proteomes" id="UP001610563">
    <property type="component" value="Unassembled WGS sequence"/>
</dbReference>
<evidence type="ECO:0000256" key="2">
    <source>
        <dbReference type="SAM" id="Phobius"/>
    </source>
</evidence>
<comment type="caution">
    <text evidence="3">The sequence shown here is derived from an EMBL/GenBank/DDBJ whole genome shotgun (WGS) entry which is preliminary data.</text>
</comment>
<name>A0ABR4GMX3_9EURO</name>
<proteinExistence type="predicted"/>
<keyword evidence="4" id="KW-1185">Reference proteome</keyword>
<reference evidence="3 4" key="1">
    <citation type="submission" date="2024-07" db="EMBL/GenBank/DDBJ databases">
        <title>Section-level genome sequencing and comparative genomics of Aspergillus sections Usti and Cavernicolus.</title>
        <authorList>
            <consortium name="Lawrence Berkeley National Laboratory"/>
            <person name="Nybo J.L."/>
            <person name="Vesth T.C."/>
            <person name="Theobald S."/>
            <person name="Frisvad J.C."/>
            <person name="Larsen T.O."/>
            <person name="Kjaerboelling I."/>
            <person name="Rothschild-Mancinelli K."/>
            <person name="Lyhne E.K."/>
            <person name="Kogle M.E."/>
            <person name="Barry K."/>
            <person name="Clum A."/>
            <person name="Na H."/>
            <person name="Ledsgaard L."/>
            <person name="Lin J."/>
            <person name="Lipzen A."/>
            <person name="Kuo A."/>
            <person name="Riley R."/>
            <person name="Mondo S."/>
            <person name="Labutti K."/>
            <person name="Haridas S."/>
            <person name="Pangalinan J."/>
            <person name="Salamov A.A."/>
            <person name="Simmons B.A."/>
            <person name="Magnuson J.K."/>
            <person name="Chen J."/>
            <person name="Drula E."/>
            <person name="Henrissat B."/>
            <person name="Wiebenga A."/>
            <person name="Lubbers R.J."/>
            <person name="Gomes A.C."/>
            <person name="Makela M.R."/>
            <person name="Stajich J."/>
            <person name="Grigoriev I.V."/>
            <person name="Mortensen U.H."/>
            <person name="De Vries R.P."/>
            <person name="Baker S.E."/>
            <person name="Andersen M.R."/>
        </authorList>
    </citation>
    <scope>NUCLEOTIDE SEQUENCE [LARGE SCALE GENOMIC DNA]</scope>
    <source>
        <strain evidence="3 4">CBS 209.92</strain>
    </source>
</reference>
<evidence type="ECO:0000313" key="3">
    <source>
        <dbReference type="EMBL" id="KAL2799875.1"/>
    </source>
</evidence>
<feature type="transmembrane region" description="Helical" evidence="2">
    <location>
        <begin position="158"/>
        <end position="181"/>
    </location>
</feature>
<feature type="transmembrane region" description="Helical" evidence="2">
    <location>
        <begin position="40"/>
        <end position="65"/>
    </location>
</feature>
<evidence type="ECO:0008006" key="5">
    <source>
        <dbReference type="Google" id="ProtNLM"/>
    </source>
</evidence>
<evidence type="ECO:0000256" key="1">
    <source>
        <dbReference type="SAM" id="MobiDB-lite"/>
    </source>
</evidence>
<gene>
    <name evidence="3" type="ORF">BJX66DRAFT_230805</name>
</gene>
<keyword evidence="2" id="KW-1133">Transmembrane helix</keyword>
<accession>A0ABR4GMX3</accession>
<keyword evidence="2" id="KW-0812">Transmembrane</keyword>
<organism evidence="3 4">
    <name type="scientific">Aspergillus keveii</name>
    <dbReference type="NCBI Taxonomy" id="714993"/>
    <lineage>
        <taxon>Eukaryota</taxon>
        <taxon>Fungi</taxon>
        <taxon>Dikarya</taxon>
        <taxon>Ascomycota</taxon>
        <taxon>Pezizomycotina</taxon>
        <taxon>Eurotiomycetes</taxon>
        <taxon>Eurotiomycetidae</taxon>
        <taxon>Eurotiales</taxon>
        <taxon>Aspergillaceae</taxon>
        <taxon>Aspergillus</taxon>
        <taxon>Aspergillus subgen. Nidulantes</taxon>
    </lineage>
</organism>
<feature type="region of interest" description="Disordered" evidence="1">
    <location>
        <begin position="1"/>
        <end position="21"/>
    </location>
</feature>
<evidence type="ECO:0000313" key="4">
    <source>
        <dbReference type="Proteomes" id="UP001610563"/>
    </source>
</evidence>
<sequence length="229" mass="25454">MASASDTTPLLADADPLAGSEQNEDNITTFRQKKEPFFRITVALTIFSAVFSTIAFVFDLIVIAIDSAAPHGYYLFWGLRYRVHHMFGISVLTLIFSHLNLASIKHSRRPLWLWVNLIVDAVTVVYVVGTAPEALSQNFHQSPDSWLPDTGAANTTRAVIVLLGIGLVSGLVVAFVHLVHFPVRCYASLKSGSWQAPQSWKVPGGEFKIDFSIKFLRQEERSEPLIEEP</sequence>
<keyword evidence="2" id="KW-0472">Membrane</keyword>
<feature type="transmembrane region" description="Helical" evidence="2">
    <location>
        <begin position="111"/>
        <end position="129"/>
    </location>
</feature>
<protein>
    <recommendedName>
        <fullName evidence="5">Integral membrane protein</fullName>
    </recommendedName>
</protein>
<feature type="transmembrane region" description="Helical" evidence="2">
    <location>
        <begin position="85"/>
        <end position="104"/>
    </location>
</feature>